<dbReference type="WBParaSite" id="ASIM_0001861201-mRNA-1">
    <property type="protein sequence ID" value="ASIM_0001861201-mRNA-1"/>
    <property type="gene ID" value="ASIM_0001861201"/>
</dbReference>
<accession>A0A0M3KCB2</accession>
<proteinExistence type="predicted"/>
<evidence type="ECO:0000256" key="1">
    <source>
        <dbReference type="SAM" id="MobiDB-lite"/>
    </source>
</evidence>
<name>A0A0M3KCB2_ANISI</name>
<dbReference type="EMBL" id="UYRR01034895">
    <property type="protein sequence ID" value="VDK62638.1"/>
    <property type="molecule type" value="Genomic_DNA"/>
</dbReference>
<feature type="compositionally biased region" description="Basic residues" evidence="1">
    <location>
        <begin position="126"/>
        <end position="136"/>
    </location>
</feature>
<keyword evidence="3" id="KW-1185">Reference proteome</keyword>
<dbReference type="AlphaFoldDB" id="A0A0M3KCB2"/>
<reference evidence="4" key="1">
    <citation type="submission" date="2017-02" db="UniProtKB">
        <authorList>
            <consortium name="WormBaseParasite"/>
        </authorList>
    </citation>
    <scope>IDENTIFICATION</scope>
</reference>
<sequence length="136" mass="15137">MLNLSTFPVLSLIVTDNLHECGKIIESIEEESEIECMKRSFEGKVLELQISRVTVSSTCAKSEGVKPKAMKRLVGIRSKPYPPCGIKIHMPASNYELRSRHPSLKSTSPFKDLAKTLPPNSEALIGKRRSPPMRST</sequence>
<organism evidence="4">
    <name type="scientific">Anisakis simplex</name>
    <name type="common">Herring worm</name>
    <dbReference type="NCBI Taxonomy" id="6269"/>
    <lineage>
        <taxon>Eukaryota</taxon>
        <taxon>Metazoa</taxon>
        <taxon>Ecdysozoa</taxon>
        <taxon>Nematoda</taxon>
        <taxon>Chromadorea</taxon>
        <taxon>Rhabditida</taxon>
        <taxon>Spirurina</taxon>
        <taxon>Ascaridomorpha</taxon>
        <taxon>Ascaridoidea</taxon>
        <taxon>Anisakidae</taxon>
        <taxon>Anisakis</taxon>
        <taxon>Anisakis simplex complex</taxon>
    </lineage>
</organism>
<protein>
    <submittedName>
        <fullName evidence="2 4">Uncharacterized protein</fullName>
    </submittedName>
</protein>
<dbReference type="Proteomes" id="UP000267096">
    <property type="component" value="Unassembled WGS sequence"/>
</dbReference>
<evidence type="ECO:0000313" key="2">
    <source>
        <dbReference type="EMBL" id="VDK62638.1"/>
    </source>
</evidence>
<gene>
    <name evidence="2" type="ORF">ASIM_LOCUS18010</name>
</gene>
<evidence type="ECO:0000313" key="4">
    <source>
        <dbReference type="WBParaSite" id="ASIM_0001861201-mRNA-1"/>
    </source>
</evidence>
<reference evidence="2 3" key="2">
    <citation type="submission" date="2018-11" db="EMBL/GenBank/DDBJ databases">
        <authorList>
            <consortium name="Pathogen Informatics"/>
        </authorList>
    </citation>
    <scope>NUCLEOTIDE SEQUENCE [LARGE SCALE GENOMIC DNA]</scope>
</reference>
<feature type="region of interest" description="Disordered" evidence="1">
    <location>
        <begin position="99"/>
        <end position="136"/>
    </location>
</feature>
<evidence type="ECO:0000313" key="3">
    <source>
        <dbReference type="Proteomes" id="UP000267096"/>
    </source>
</evidence>